<evidence type="ECO:0000313" key="3">
    <source>
        <dbReference type="EMBL" id="PXX19664.1"/>
    </source>
</evidence>
<sequence length="308" mass="30775">MRHAALAALTLLGLSPALSIAQIVPSGAHAPGVISTANGLPQVNIQKPSGAGVSLNTYSQFDVSHSGAILNNSSVITSTQLAGQISGNPNFGANDAAKIIVNQVNSNNPSQLRGYIEVAGKKADVVVANPSGIVVDGGGFINTSRGILTTGKQVKSSSASTTVLNQGSTISADAVSISSGNDINVAGSTIVGTNDVSLVATHDVNITTTQDTSQTSTTYQEKRTGLGTSGLTLTVGTNKLATTDNESSTTNNGSVVGSLDGNLSIQAGSTLHVTGSDLVAAKDVTGTAANVIIDAATDTAHSAHTQEI</sequence>
<dbReference type="InterPro" id="IPR012334">
    <property type="entry name" value="Pectin_lyas_fold"/>
</dbReference>
<dbReference type="Proteomes" id="UP000247515">
    <property type="component" value="Unassembled WGS sequence"/>
</dbReference>
<dbReference type="EMBL" id="QJJV01000002">
    <property type="protein sequence ID" value="PXX19664.1"/>
    <property type="molecule type" value="Genomic_DNA"/>
</dbReference>
<evidence type="ECO:0000259" key="2">
    <source>
        <dbReference type="SMART" id="SM00912"/>
    </source>
</evidence>
<dbReference type="NCBIfam" id="TIGR01901">
    <property type="entry name" value="adhes_NPXG"/>
    <property type="match status" value="1"/>
</dbReference>
<keyword evidence="1" id="KW-0732">Signal</keyword>
<protein>
    <submittedName>
        <fullName evidence="3">Filamentous hemagglutinin family protein</fullName>
    </submittedName>
</protein>
<evidence type="ECO:0000313" key="4">
    <source>
        <dbReference type="Proteomes" id="UP000247515"/>
    </source>
</evidence>
<dbReference type="SUPFAM" id="SSF51126">
    <property type="entry name" value="Pectin lyase-like"/>
    <property type="match status" value="1"/>
</dbReference>
<feature type="signal peptide" evidence="1">
    <location>
        <begin position="1"/>
        <end position="21"/>
    </location>
</feature>
<dbReference type="Pfam" id="PF05860">
    <property type="entry name" value="TPS"/>
    <property type="match status" value="1"/>
</dbReference>
<dbReference type="SMART" id="SM00912">
    <property type="entry name" value="Haemagg_act"/>
    <property type="match status" value="1"/>
</dbReference>
<dbReference type="InterPro" id="IPR008638">
    <property type="entry name" value="FhaB/CdiA-like_TPS"/>
</dbReference>
<comment type="caution">
    <text evidence="3">The sequence shown here is derived from an EMBL/GenBank/DDBJ whole genome shotgun (WGS) entry which is preliminary data.</text>
</comment>
<organism evidence="3 4">
    <name type="scientific">Paraburkholderia tropica</name>
    <dbReference type="NCBI Taxonomy" id="92647"/>
    <lineage>
        <taxon>Bacteria</taxon>
        <taxon>Pseudomonadati</taxon>
        <taxon>Pseudomonadota</taxon>
        <taxon>Betaproteobacteria</taxon>
        <taxon>Burkholderiales</taxon>
        <taxon>Burkholderiaceae</taxon>
        <taxon>Paraburkholderia</taxon>
    </lineage>
</organism>
<gene>
    <name evidence="3" type="ORF">C7400_10288</name>
</gene>
<feature type="chain" id="PRO_5046012031" evidence="1">
    <location>
        <begin position="22"/>
        <end position="308"/>
    </location>
</feature>
<dbReference type="InterPro" id="IPR011050">
    <property type="entry name" value="Pectin_lyase_fold/virulence"/>
</dbReference>
<evidence type="ECO:0000256" key="1">
    <source>
        <dbReference type="SAM" id="SignalP"/>
    </source>
</evidence>
<dbReference type="Gene3D" id="2.160.20.10">
    <property type="entry name" value="Single-stranded right-handed beta-helix, Pectin lyase-like"/>
    <property type="match status" value="1"/>
</dbReference>
<proteinExistence type="predicted"/>
<keyword evidence="4" id="KW-1185">Reference proteome</keyword>
<reference evidence="3 4" key="1">
    <citation type="submission" date="2018-05" db="EMBL/GenBank/DDBJ databases">
        <title>Genomic Encyclopedia of Type Strains, Phase IV (KMG-V): Genome sequencing to study the core and pangenomes of soil and plant-associated prokaryotes.</title>
        <authorList>
            <person name="Whitman W."/>
        </authorList>
    </citation>
    <scope>NUCLEOTIDE SEQUENCE [LARGE SCALE GENOMIC DNA]</scope>
    <source>
        <strain evidence="3 4">SIr-6563</strain>
    </source>
</reference>
<feature type="domain" description="Filamentous haemagglutinin FhaB/tRNA nuclease CdiA-like TPS" evidence="2">
    <location>
        <begin position="37"/>
        <end position="158"/>
    </location>
</feature>
<name>A0ABX5MY82_9BURK</name>
<accession>A0ABX5MY82</accession>